<dbReference type="Proteomes" id="UP000184480">
    <property type="component" value="Unassembled WGS sequence"/>
</dbReference>
<evidence type="ECO:0000256" key="3">
    <source>
        <dbReference type="ARBA" id="ARBA00022781"/>
    </source>
</evidence>
<evidence type="ECO:0000256" key="6">
    <source>
        <dbReference type="ARBA" id="ARBA00023310"/>
    </source>
</evidence>
<dbReference type="HAMAP" id="MF_01416">
    <property type="entry name" value="ATP_synth_delta_bact"/>
    <property type="match status" value="1"/>
</dbReference>
<keyword evidence="6 7" id="KW-0066">ATP synthesis</keyword>
<comment type="function">
    <text evidence="7">F(1)F(0) ATP synthase produces ATP from ADP in the presence of a proton or sodium gradient. F-type ATPases consist of two structural domains, F(1) containing the extramembraneous catalytic core and F(0) containing the membrane proton channel, linked together by a central stalk and a peripheral stalk. During catalysis, ATP synthesis in the catalytic domain of F(1) is coupled via a rotary mechanism of the central stalk subunits to proton translocation.</text>
</comment>
<organism evidence="8 9">
    <name type="scientific">Dysgonomonas macrotermitis</name>
    <dbReference type="NCBI Taxonomy" id="1346286"/>
    <lineage>
        <taxon>Bacteria</taxon>
        <taxon>Pseudomonadati</taxon>
        <taxon>Bacteroidota</taxon>
        <taxon>Bacteroidia</taxon>
        <taxon>Bacteroidales</taxon>
        <taxon>Dysgonomonadaceae</taxon>
        <taxon>Dysgonomonas</taxon>
    </lineage>
</organism>
<dbReference type="PANTHER" id="PTHR11910">
    <property type="entry name" value="ATP SYNTHASE DELTA CHAIN"/>
    <property type="match status" value="1"/>
</dbReference>
<keyword evidence="7" id="KW-1003">Cell membrane</keyword>
<evidence type="ECO:0000313" key="9">
    <source>
        <dbReference type="Proteomes" id="UP000184480"/>
    </source>
</evidence>
<dbReference type="AlphaFoldDB" id="A0A1M5G9N9"/>
<dbReference type="OrthoDB" id="9802471at2"/>
<dbReference type="InterPro" id="IPR026015">
    <property type="entry name" value="ATP_synth_OSCP/delta_N_sf"/>
</dbReference>
<dbReference type="GO" id="GO:0045259">
    <property type="term" value="C:proton-transporting ATP synthase complex"/>
    <property type="evidence" value="ECO:0007669"/>
    <property type="project" value="UniProtKB-KW"/>
</dbReference>
<proteinExistence type="inferred from homology"/>
<dbReference type="NCBIfam" id="NF009964">
    <property type="entry name" value="PRK13429.1-3"/>
    <property type="match status" value="1"/>
</dbReference>
<keyword evidence="2 7" id="KW-0813">Transport</keyword>
<name>A0A1M5G9N9_9BACT</name>
<dbReference type="SUPFAM" id="SSF47928">
    <property type="entry name" value="N-terminal domain of the delta subunit of the F1F0-ATP synthase"/>
    <property type="match status" value="1"/>
</dbReference>
<dbReference type="PRINTS" id="PR00125">
    <property type="entry name" value="ATPASEDELTA"/>
</dbReference>
<sequence>MNSGMVSKRYARALFNYALKNKVEDVIYAEMKKLSESFSIQRNFRATLDNPILSKKDKFELIKAAGGGSVSQEYIRFIELVLHQKREKHLQTISLGYLDLYRNYKNISIGKLVTACPVDKATVEKIKQLVLLKKTGTVDFETKVDPSIQGGFVLYIDTYRLDASVASQLRRIKDQLLSKNKKVA</sequence>
<dbReference type="RefSeq" id="WP_062181296.1">
    <property type="nucleotide sequence ID" value="NZ_BBXL01000012.1"/>
</dbReference>
<keyword evidence="3 7" id="KW-0375">Hydrogen ion transport</keyword>
<dbReference type="Pfam" id="PF00213">
    <property type="entry name" value="OSCP"/>
    <property type="match status" value="1"/>
</dbReference>
<dbReference type="NCBIfam" id="TIGR01145">
    <property type="entry name" value="ATP_synt_delta"/>
    <property type="match status" value="1"/>
</dbReference>
<gene>
    <name evidence="7" type="primary">atpH</name>
    <name evidence="8" type="ORF">SAMN05444362_113104</name>
</gene>
<reference evidence="9" key="1">
    <citation type="submission" date="2016-11" db="EMBL/GenBank/DDBJ databases">
        <authorList>
            <person name="Varghese N."/>
            <person name="Submissions S."/>
        </authorList>
    </citation>
    <scope>NUCLEOTIDE SEQUENCE [LARGE SCALE GENOMIC DNA]</scope>
    <source>
        <strain evidence="9">DSM 27370</strain>
    </source>
</reference>
<dbReference type="Gene3D" id="1.10.520.20">
    <property type="entry name" value="N-terminal domain of the delta subunit of the F1F0-ATP synthase"/>
    <property type="match status" value="1"/>
</dbReference>
<comment type="function">
    <text evidence="7">This protein is part of the stalk that links CF(0) to CF(1). It either transmits conformational changes from CF(0) to CF(1) or is implicated in proton conduction.</text>
</comment>
<evidence type="ECO:0000256" key="5">
    <source>
        <dbReference type="ARBA" id="ARBA00023136"/>
    </source>
</evidence>
<keyword evidence="9" id="KW-1185">Reference proteome</keyword>
<evidence type="ECO:0000256" key="1">
    <source>
        <dbReference type="ARBA" id="ARBA00004370"/>
    </source>
</evidence>
<protein>
    <recommendedName>
        <fullName evidence="7">ATP synthase subunit delta</fullName>
    </recommendedName>
    <alternativeName>
        <fullName evidence="7">ATP synthase F(1) sector subunit delta</fullName>
    </alternativeName>
    <alternativeName>
        <fullName evidence="7">F-type ATPase subunit delta</fullName>
        <shortName evidence="7">F-ATPase subunit delta</shortName>
    </alternativeName>
</protein>
<evidence type="ECO:0000313" key="8">
    <source>
        <dbReference type="EMBL" id="SHG00453.1"/>
    </source>
</evidence>
<dbReference type="EMBL" id="FQUC01000013">
    <property type="protein sequence ID" value="SHG00453.1"/>
    <property type="molecule type" value="Genomic_DNA"/>
</dbReference>
<keyword evidence="4 7" id="KW-0406">Ion transport</keyword>
<evidence type="ECO:0000256" key="7">
    <source>
        <dbReference type="HAMAP-Rule" id="MF_01416"/>
    </source>
</evidence>
<accession>A0A1M5G9N9</accession>
<keyword evidence="5 7" id="KW-0472">Membrane</keyword>
<dbReference type="GO" id="GO:0005886">
    <property type="term" value="C:plasma membrane"/>
    <property type="evidence" value="ECO:0007669"/>
    <property type="project" value="UniProtKB-SubCell"/>
</dbReference>
<keyword evidence="7" id="KW-0139">CF(1)</keyword>
<dbReference type="STRING" id="1346286.SAMN05444362_113104"/>
<comment type="subcellular location">
    <subcellularLocation>
        <location evidence="7">Cell membrane</location>
        <topology evidence="7">Peripheral membrane protein</topology>
    </subcellularLocation>
    <subcellularLocation>
        <location evidence="1">Membrane</location>
    </subcellularLocation>
</comment>
<evidence type="ECO:0000256" key="2">
    <source>
        <dbReference type="ARBA" id="ARBA00022448"/>
    </source>
</evidence>
<comment type="similarity">
    <text evidence="7">Belongs to the ATPase delta chain family.</text>
</comment>
<dbReference type="GO" id="GO:0046933">
    <property type="term" value="F:proton-transporting ATP synthase activity, rotational mechanism"/>
    <property type="evidence" value="ECO:0007669"/>
    <property type="project" value="UniProtKB-UniRule"/>
</dbReference>
<evidence type="ECO:0000256" key="4">
    <source>
        <dbReference type="ARBA" id="ARBA00023065"/>
    </source>
</evidence>
<dbReference type="InterPro" id="IPR000711">
    <property type="entry name" value="ATPase_OSCP/dsu"/>
</dbReference>